<dbReference type="AlphaFoldDB" id="A0AAE7E141"/>
<dbReference type="PANTHER" id="PTHR30203">
    <property type="entry name" value="OUTER MEMBRANE CATION EFFLUX PROTEIN"/>
    <property type="match status" value="1"/>
</dbReference>
<dbReference type="GO" id="GO:0015562">
    <property type="term" value="F:efflux transmembrane transporter activity"/>
    <property type="evidence" value="ECO:0007669"/>
    <property type="project" value="InterPro"/>
</dbReference>
<protein>
    <submittedName>
        <fullName evidence="3">RND family efflux system, outer membrane channel protein, TolC family</fullName>
    </submittedName>
</protein>
<evidence type="ECO:0000256" key="2">
    <source>
        <dbReference type="SAM" id="Coils"/>
    </source>
</evidence>
<name>A0AAE7E141_9BACT</name>
<dbReference type="PROSITE" id="PS51257">
    <property type="entry name" value="PROKAR_LIPOPROTEIN"/>
    <property type="match status" value="1"/>
</dbReference>
<dbReference type="InterPro" id="IPR010131">
    <property type="entry name" value="MdtP/NodT-like"/>
</dbReference>
<dbReference type="Proteomes" id="UP000502065">
    <property type="component" value="Chromosome"/>
</dbReference>
<evidence type="ECO:0000313" key="3">
    <source>
        <dbReference type="EMBL" id="QKE25537.1"/>
    </source>
</evidence>
<comment type="similarity">
    <text evidence="1">Belongs to the outer membrane factor (OMF) (TC 1.B.17) family.</text>
</comment>
<keyword evidence="4" id="KW-1185">Reference proteome</keyword>
<accession>A0AAE7E141</accession>
<dbReference type="InterPro" id="IPR003423">
    <property type="entry name" value="OMP_efflux"/>
</dbReference>
<feature type="coiled-coil region" evidence="2">
    <location>
        <begin position="364"/>
        <end position="391"/>
    </location>
</feature>
<dbReference type="Gene3D" id="1.20.1600.10">
    <property type="entry name" value="Outer membrane efflux proteins (OEP)"/>
    <property type="match status" value="1"/>
</dbReference>
<sequence>MHLIFKYMFFLFFLFFCGCSYKQFDENIKNSNLPKNFNEKAEIKIDENWLLSLNDNQLIEFINKALNNNYELKKLFYDIKIKEQELISSNSSFFPTLDLSVNSSKDGDFNGNDNSSSSKISLDLKYELDIWGKLSDASKISNMNLLQTKALFQEGKQKLISDVAIAYFEIIEANNLLDLYEKNLETSKKYYDLIFSRYKQGISEALDTMLAKNSIFTQQSKIASLKTIKSQAIYKLEQLLGEYPKGKLDIKKSLPVLKDKINVGIPSQIIERKPTITASWNALLSKNYELAFTHKQRLPSFSISSSIENIKNDGIASTWSLLAGMTTPIFNAGKLKANEEVAYFELKKAELDYLDTLYNSFVEIESFLQEEKNLKEEYEILKNTKENAFNSLNLSTNQYLKGLVEYTTVLDSQESFYNSQVSLIQIEKLIIENRINLQKTLGIELISEQIKE</sequence>
<dbReference type="PANTHER" id="PTHR30203:SF30">
    <property type="entry name" value="OUTER MEMBRANE PROTEIN-RELATED"/>
    <property type="match status" value="1"/>
</dbReference>
<dbReference type="Gene3D" id="2.20.200.10">
    <property type="entry name" value="Outer membrane efflux proteins (OEP)"/>
    <property type="match status" value="1"/>
</dbReference>
<dbReference type="EMBL" id="CP030944">
    <property type="protein sequence ID" value="QKE25537.1"/>
    <property type="molecule type" value="Genomic_DNA"/>
</dbReference>
<organism evidence="3 4">
    <name type="scientific">Arcobacter aquimarinus</name>
    <dbReference type="NCBI Taxonomy" id="1315211"/>
    <lineage>
        <taxon>Bacteria</taxon>
        <taxon>Pseudomonadati</taxon>
        <taxon>Campylobacterota</taxon>
        <taxon>Epsilonproteobacteria</taxon>
        <taxon>Campylobacterales</taxon>
        <taxon>Arcobacteraceae</taxon>
        <taxon>Arcobacter</taxon>
    </lineage>
</organism>
<keyword evidence="2" id="KW-0175">Coiled coil</keyword>
<reference evidence="3 4" key="1">
    <citation type="submission" date="2018-07" db="EMBL/GenBank/DDBJ databases">
        <title>Identification of phenol metabolism pathways in Arcobacter.</title>
        <authorList>
            <person name="Miller W.G."/>
            <person name="Yee E."/>
            <person name="Bono J.L."/>
        </authorList>
    </citation>
    <scope>NUCLEOTIDE SEQUENCE [LARGE SCALE GENOMIC DNA]</scope>
    <source>
        <strain evidence="3 4">W63</strain>
    </source>
</reference>
<dbReference type="SUPFAM" id="SSF56954">
    <property type="entry name" value="Outer membrane efflux proteins (OEP)"/>
    <property type="match status" value="1"/>
</dbReference>
<evidence type="ECO:0000256" key="1">
    <source>
        <dbReference type="ARBA" id="ARBA00007613"/>
    </source>
</evidence>
<evidence type="ECO:0000313" key="4">
    <source>
        <dbReference type="Proteomes" id="UP000502065"/>
    </source>
</evidence>
<dbReference type="RefSeq" id="WP_129096013.1">
    <property type="nucleotide sequence ID" value="NZ_CBCSAE010000001.1"/>
</dbReference>
<gene>
    <name evidence="3" type="ORF">AAQM_0774</name>
</gene>
<proteinExistence type="inferred from homology"/>
<dbReference type="Pfam" id="PF02321">
    <property type="entry name" value="OEP"/>
    <property type="match status" value="2"/>
</dbReference>
<dbReference type="KEGG" id="aaqi:AAQM_0774"/>